<dbReference type="Proteomes" id="UP000000366">
    <property type="component" value="Chromosome"/>
</dbReference>
<dbReference type="InterPro" id="IPR019613">
    <property type="entry name" value="DUF4198"/>
</dbReference>
<gene>
    <name evidence="2" type="ordered locus">Mpe_A3728</name>
</gene>
<reference evidence="2 3" key="1">
    <citation type="journal article" date="2007" name="J. Bacteriol.">
        <title>Whole-genome analysis of the methyl tert-butyl ether-degrading beta-proteobacterium Methylibium petroleiphilum PM1.</title>
        <authorList>
            <person name="Kane S.R."/>
            <person name="Chakicherla A.Y."/>
            <person name="Chain P.S.G."/>
            <person name="Schmidt R."/>
            <person name="Shin M.W."/>
            <person name="Legler T.C."/>
            <person name="Scow K.M."/>
            <person name="Larimer F.W."/>
            <person name="Lucas S.M."/>
            <person name="Richardson P.M."/>
            <person name="Hristova K.R."/>
        </authorList>
    </citation>
    <scope>NUCLEOTIDE SEQUENCE [LARGE SCALE GENOMIC DNA]</scope>
    <source>
        <strain evidence="3">ATCC BAA-1232 / LMG 22953 / PM1</strain>
    </source>
</reference>
<dbReference type="EMBL" id="CP000555">
    <property type="protein sequence ID" value="ABM96681.1"/>
    <property type="molecule type" value="Genomic_DNA"/>
</dbReference>
<dbReference type="STRING" id="420662.Mpe_A3728"/>
<evidence type="ECO:0000256" key="1">
    <source>
        <dbReference type="SAM" id="SignalP"/>
    </source>
</evidence>
<protein>
    <submittedName>
        <fullName evidence="2">Uncharacterized protein</fullName>
    </submittedName>
</protein>
<keyword evidence="3" id="KW-1185">Reference proteome</keyword>
<evidence type="ECO:0000313" key="2">
    <source>
        <dbReference type="EMBL" id="ABM96681.1"/>
    </source>
</evidence>
<evidence type="ECO:0000313" key="3">
    <source>
        <dbReference type="Proteomes" id="UP000000366"/>
    </source>
</evidence>
<sequence>MSRSRFALVVTTALAFGLSVPLARAHSSFLVPSSTVLSKPQWVTIDGASGNDIFYFNHAPLRLDGLAVTAPDGSAVAPENVVVGKLRSVFDLNLTQAGTYRVANGFSGVTARYKDAATGQNKGFRGTAENFAKEVPADAPELTVNEGISRLETFITVGKPSAIQPTGKGLEFVPVTHPNDLFTGEAATFGFLLDGQPAADLEVEIVFGGTRYRDKIGEMTLKTDAKGQVKVNWPQPGLYRLEVSTRDGKTTLKQAKERRLVYAAVLEVLPQ</sequence>
<dbReference type="eggNOG" id="COG5266">
    <property type="taxonomic scope" value="Bacteria"/>
</dbReference>
<dbReference type="Pfam" id="PF10670">
    <property type="entry name" value="DUF4198"/>
    <property type="match status" value="1"/>
</dbReference>
<proteinExistence type="predicted"/>
<name>A2SM92_METPP</name>
<accession>A2SM92</accession>
<feature type="signal peptide" evidence="1">
    <location>
        <begin position="1"/>
        <end position="25"/>
    </location>
</feature>
<dbReference type="RefSeq" id="WP_011831301.1">
    <property type="nucleotide sequence ID" value="NC_008825.1"/>
</dbReference>
<keyword evidence="1" id="KW-0732">Signal</keyword>
<dbReference type="KEGG" id="mpt:Mpe_A3728"/>
<dbReference type="AlphaFoldDB" id="A2SM92"/>
<feature type="chain" id="PRO_5002645612" evidence="1">
    <location>
        <begin position="26"/>
        <end position="271"/>
    </location>
</feature>
<dbReference type="HOGENOM" id="CLU_079897_0_0_4"/>
<organism evidence="2 3">
    <name type="scientific">Methylibium petroleiphilum (strain ATCC BAA-1232 / LMG 22953 / PM1)</name>
    <dbReference type="NCBI Taxonomy" id="420662"/>
    <lineage>
        <taxon>Bacteria</taxon>
        <taxon>Pseudomonadati</taxon>
        <taxon>Pseudomonadota</taxon>
        <taxon>Betaproteobacteria</taxon>
        <taxon>Burkholderiales</taxon>
        <taxon>Sphaerotilaceae</taxon>
        <taxon>Methylibium</taxon>
    </lineage>
</organism>